<evidence type="ECO:0000313" key="1">
    <source>
        <dbReference type="EMBL" id="XAY07804.1"/>
    </source>
</evidence>
<dbReference type="RefSeq" id="WP_354698995.1">
    <property type="nucleotide sequence ID" value="NZ_CP114014.1"/>
</dbReference>
<dbReference type="AlphaFoldDB" id="A0AAU7B2P8"/>
<dbReference type="KEGG" id="parq:DSM112329_04695"/>
<name>A0AAU7B2P8_9ACTN</name>
<sequence length="156" mass="17344">MTDEQPAIGSYAAADGTRYRVRRLPDHERMRFVERLDARWRLVAALPPDAVRDDSAGDQPSYAVEEVGEFDSGVGMDAWLALLEDARDDVRRGVLGLLDDYDLERSFSRDRFDLDYDADVMSCARVVHPVLLALEDAIDAVAGIQGRSRGGQADET</sequence>
<organism evidence="1">
    <name type="scientific">Paraconexibacter sp. AEG42_29</name>
    <dbReference type="NCBI Taxonomy" id="2997339"/>
    <lineage>
        <taxon>Bacteria</taxon>
        <taxon>Bacillati</taxon>
        <taxon>Actinomycetota</taxon>
        <taxon>Thermoleophilia</taxon>
        <taxon>Solirubrobacterales</taxon>
        <taxon>Paraconexibacteraceae</taxon>
        <taxon>Paraconexibacter</taxon>
    </lineage>
</organism>
<dbReference type="EMBL" id="CP114014">
    <property type="protein sequence ID" value="XAY07804.1"/>
    <property type="molecule type" value="Genomic_DNA"/>
</dbReference>
<reference evidence="1" key="1">
    <citation type="submission" date="2022-12" db="EMBL/GenBank/DDBJ databases">
        <title>Paraconexibacter alkalitolerans sp. nov. and Baekduia alba sp. nov., isolated from soil and emended description of the genera Paraconexibacter (Chun et al., 2020) and Baekduia (An et al., 2020).</title>
        <authorList>
            <person name="Vieira S."/>
            <person name="Huber K.J."/>
            <person name="Geppert A."/>
            <person name="Wolf J."/>
            <person name="Neumann-Schaal M."/>
            <person name="Muesken M."/>
            <person name="Overmann J."/>
        </authorList>
    </citation>
    <scope>NUCLEOTIDE SEQUENCE</scope>
    <source>
        <strain evidence="1">AEG42_29</strain>
    </source>
</reference>
<proteinExistence type="predicted"/>
<gene>
    <name evidence="1" type="ORF">DSM112329_04695</name>
</gene>
<protein>
    <submittedName>
        <fullName evidence="1">Uncharacterized protein</fullName>
    </submittedName>
</protein>
<accession>A0AAU7B2P8</accession>